<proteinExistence type="predicted"/>
<dbReference type="InterPro" id="IPR051922">
    <property type="entry name" value="Bact_Sporulation_Assoc"/>
</dbReference>
<dbReference type="GO" id="GO:0008745">
    <property type="term" value="F:N-acetylmuramoyl-L-alanine amidase activity"/>
    <property type="evidence" value="ECO:0007669"/>
    <property type="project" value="UniProtKB-EC"/>
</dbReference>
<dbReference type="InterPro" id="IPR014755">
    <property type="entry name" value="Cu-Rt/internalin_Ig-like"/>
</dbReference>
<protein>
    <submittedName>
        <fullName evidence="4">N-acetylmuramoyl-L-alanine amidase LytC</fullName>
        <ecNumber evidence="4">3.5.1.28</ecNumber>
    </submittedName>
</protein>
<feature type="signal peptide" evidence="2">
    <location>
        <begin position="1"/>
        <end position="30"/>
    </location>
</feature>
<dbReference type="Pfam" id="PF04122">
    <property type="entry name" value="CW_binding_2"/>
    <property type="match status" value="3"/>
</dbReference>
<dbReference type="RefSeq" id="WP_106063659.1">
    <property type="nucleotide sequence ID" value="NZ_PVXO01000044.1"/>
</dbReference>
<evidence type="ECO:0000259" key="3">
    <source>
        <dbReference type="Pfam" id="PF13205"/>
    </source>
</evidence>
<gene>
    <name evidence="4" type="primary">lytC_4</name>
    <name evidence="4" type="ORF">CLLI_15610</name>
</gene>
<feature type="domain" description="SbsA Ig-like" evidence="3">
    <location>
        <begin position="657"/>
        <end position="767"/>
    </location>
</feature>
<sequence length="990" mass="104756">MSKRSHKALASATVMSLILTSTLTATNVQAASSVERLGGGNREATATSVAKSAFPNGTDTVVLVNGYDGYGDSVSATPLAKALNAPILLTDDINTPSADLIANLKDLKAKKIVIVGGEGVVPKALADKLASSYKVERIGGNNRYETNANVAKKVLELTGEKGAFLVNGQDGYADALSVASIAATKGMPILFANKNEVPAEVKEAAKGLTISAVGGKTILPDAVVTSVGATRVAGGGDRFETNIEVLNKYKDVLNFDNMYMAYGGYDKDDFADALVASAAAAKTGAPVVLSGKKDAAEATTNAKEYLENNLKDSKVYLVGGEAALEKAIEDSVKNIVNPVATDLKVESVSAINAKEIQVKFNKPIDKNTVIDDKLTTNKLDDKLKADTIYIDGTAVTWAASLSEDGRILTMQPDGIVTSGTNHKVEINKEDSANFVKDLKGEKADAYLGTVQIVDKTRATLDKFEKINPDIVRVYFSEPVQNPAGDLTATYADGTSAAITAKPAATDAMAVNYVDLDISAAKPGEEATVTFKGIKDYANNVSTPISVKVKKDVDEVKPVIQSVKATSVSSFEIKASKAIKTVDVTKIKVNGTALADGTSTCEEKAVVDTKDNTKIVVTLGDAQSGSVPVEIGADALEDFASTPNKNDVYKTILSFNADKTAPQVTSTKVINKDNNNYLVVNFDEEIKLAPSDLTFKYVDKMGVTQEKTVPAANVNVDGTTKKAIEIKLVDNATPAAALPSNVEYTVEIPGGYVKDNFGNSFVKKNIVFTLGTVSNKLELVSGNPIVEKAGKPGVIEVKFAKAVNIDSATNVANYIVEDAQVEKVKLVENDESTGAKVEVYLKDNTVELSGNYNVTVKGVKGYKENVTEMDSVTKNILLNENVRPTVKEVSIDKFDSATSSTTLTITFTEAVKNADGDANDYSIFIDGKELTGDHVKFETETTGSKAIVVTIDKDLSADITSGKSIKLVAKDTLDITDTNGNTVNADTITIK</sequence>
<dbReference type="Pfam" id="PF13205">
    <property type="entry name" value="Big_5"/>
    <property type="match status" value="1"/>
</dbReference>
<name>A0A2T0B3Y3_9CLOT</name>
<feature type="chain" id="PRO_5015548505" evidence="2">
    <location>
        <begin position="31"/>
        <end position="990"/>
    </location>
</feature>
<keyword evidence="1 2" id="KW-0732">Signal</keyword>
<keyword evidence="5" id="KW-1185">Reference proteome</keyword>
<evidence type="ECO:0000256" key="1">
    <source>
        <dbReference type="ARBA" id="ARBA00022729"/>
    </source>
</evidence>
<dbReference type="EC" id="3.5.1.28" evidence="4"/>
<evidence type="ECO:0000313" key="4">
    <source>
        <dbReference type="EMBL" id="PRR78477.1"/>
    </source>
</evidence>
<keyword evidence="4" id="KW-0378">Hydrolase</keyword>
<dbReference type="EMBL" id="PVXO01000044">
    <property type="protein sequence ID" value="PRR78477.1"/>
    <property type="molecule type" value="Genomic_DNA"/>
</dbReference>
<accession>A0A2T0B3Y3</accession>
<evidence type="ECO:0000313" key="5">
    <source>
        <dbReference type="Proteomes" id="UP000239706"/>
    </source>
</evidence>
<dbReference type="OrthoDB" id="2077808at2"/>
<dbReference type="Gene3D" id="2.60.40.1220">
    <property type="match status" value="2"/>
</dbReference>
<reference evidence="4 5" key="1">
    <citation type="submission" date="2018-03" db="EMBL/GenBank/DDBJ databases">
        <title>Genome sequence of Clostridium liquoris DSM 100320.</title>
        <authorList>
            <person name="Poehlein A."/>
            <person name="Daniel R."/>
        </authorList>
    </citation>
    <scope>NUCLEOTIDE SEQUENCE [LARGE SCALE GENOMIC DNA]</scope>
    <source>
        <strain evidence="4 5">DSM 100320</strain>
    </source>
</reference>
<dbReference type="Gene3D" id="3.40.50.12090">
    <property type="match status" value="2"/>
</dbReference>
<dbReference type="InterPro" id="IPR007253">
    <property type="entry name" value="Cell_wall-bd_2"/>
</dbReference>
<dbReference type="PANTHER" id="PTHR30032:SF8">
    <property type="entry name" value="GERMINATION-SPECIFIC N-ACETYLMURAMOYL-L-ALANINE AMIDASE"/>
    <property type="match status" value="1"/>
</dbReference>
<dbReference type="InterPro" id="IPR032812">
    <property type="entry name" value="SbsA_Ig"/>
</dbReference>
<dbReference type="PANTHER" id="PTHR30032">
    <property type="entry name" value="N-ACETYLMURAMOYL-L-ALANINE AMIDASE-RELATED"/>
    <property type="match status" value="1"/>
</dbReference>
<comment type="caution">
    <text evidence="4">The sequence shown here is derived from an EMBL/GenBank/DDBJ whole genome shotgun (WGS) entry which is preliminary data.</text>
</comment>
<evidence type="ECO:0000256" key="2">
    <source>
        <dbReference type="SAM" id="SignalP"/>
    </source>
</evidence>
<organism evidence="4 5">
    <name type="scientific">Clostridium liquoris</name>
    <dbReference type="NCBI Taxonomy" id="1289519"/>
    <lineage>
        <taxon>Bacteria</taxon>
        <taxon>Bacillati</taxon>
        <taxon>Bacillota</taxon>
        <taxon>Clostridia</taxon>
        <taxon>Eubacteriales</taxon>
        <taxon>Clostridiaceae</taxon>
        <taxon>Clostridium</taxon>
    </lineage>
</organism>
<dbReference type="AlphaFoldDB" id="A0A2T0B3Y3"/>
<dbReference type="Proteomes" id="UP000239706">
    <property type="component" value="Unassembled WGS sequence"/>
</dbReference>